<dbReference type="NCBIfam" id="TIGR00229">
    <property type="entry name" value="sensory_box"/>
    <property type="match status" value="6"/>
</dbReference>
<dbReference type="InterPro" id="IPR013655">
    <property type="entry name" value="PAS_fold_3"/>
</dbReference>
<feature type="domain" description="PAC" evidence="9">
    <location>
        <begin position="95"/>
        <end position="149"/>
    </location>
</feature>
<dbReference type="Pfam" id="PF02518">
    <property type="entry name" value="HATPase_c"/>
    <property type="match status" value="1"/>
</dbReference>
<dbReference type="InterPro" id="IPR036097">
    <property type="entry name" value="HisK_dim/P_sf"/>
</dbReference>
<dbReference type="EC" id="2.7.13.3" evidence="2"/>
<name>A0ABU8VQ17_9BURK</name>
<feature type="domain" description="PAS" evidence="8">
    <location>
        <begin position="402"/>
        <end position="439"/>
    </location>
</feature>
<dbReference type="InterPro" id="IPR000014">
    <property type="entry name" value="PAS"/>
</dbReference>
<dbReference type="InterPro" id="IPR013656">
    <property type="entry name" value="PAS_4"/>
</dbReference>
<dbReference type="SUPFAM" id="SSF47384">
    <property type="entry name" value="Homodimeric domain of signal transducing histidine kinase"/>
    <property type="match status" value="1"/>
</dbReference>
<dbReference type="Pfam" id="PF00512">
    <property type="entry name" value="HisKA"/>
    <property type="match status" value="1"/>
</dbReference>
<feature type="domain" description="PAC" evidence="9">
    <location>
        <begin position="224"/>
        <end position="274"/>
    </location>
</feature>
<dbReference type="InterPro" id="IPR001610">
    <property type="entry name" value="PAC"/>
</dbReference>
<dbReference type="SMART" id="SM00086">
    <property type="entry name" value="PAC"/>
    <property type="match status" value="5"/>
</dbReference>
<dbReference type="CDD" id="cd00130">
    <property type="entry name" value="PAS"/>
    <property type="match status" value="5"/>
</dbReference>
<dbReference type="Pfam" id="PF00989">
    <property type="entry name" value="PAS"/>
    <property type="match status" value="1"/>
</dbReference>
<evidence type="ECO:0000256" key="4">
    <source>
        <dbReference type="ARBA" id="ARBA00022679"/>
    </source>
</evidence>
<keyword evidence="3" id="KW-0597">Phosphoprotein</keyword>
<feature type="domain" description="Histidine kinase" evidence="7">
    <location>
        <begin position="964"/>
        <end position="1179"/>
    </location>
</feature>
<feature type="domain" description="PAS" evidence="8">
    <location>
        <begin position="31"/>
        <end position="95"/>
    </location>
</feature>
<keyword evidence="11" id="KW-1185">Reference proteome</keyword>
<dbReference type="InterPro" id="IPR005467">
    <property type="entry name" value="His_kinase_dom"/>
</dbReference>
<evidence type="ECO:0000259" key="9">
    <source>
        <dbReference type="PROSITE" id="PS50113"/>
    </source>
</evidence>
<comment type="catalytic activity">
    <reaction evidence="1">
        <text>ATP + protein L-histidine = ADP + protein N-phospho-L-histidine.</text>
        <dbReference type="EC" id="2.7.13.3"/>
    </reaction>
</comment>
<dbReference type="InterPro" id="IPR000700">
    <property type="entry name" value="PAS-assoc_C"/>
</dbReference>
<feature type="domain" description="PAS" evidence="8">
    <location>
        <begin position="150"/>
        <end position="220"/>
    </location>
</feature>
<accession>A0ABU8VQ17</accession>
<dbReference type="Pfam" id="PF08447">
    <property type="entry name" value="PAS_3"/>
    <property type="match status" value="2"/>
</dbReference>
<evidence type="ECO:0000259" key="7">
    <source>
        <dbReference type="PROSITE" id="PS50109"/>
    </source>
</evidence>
<evidence type="ECO:0000313" key="11">
    <source>
        <dbReference type="Proteomes" id="UP001365846"/>
    </source>
</evidence>
<proteinExistence type="predicted"/>
<dbReference type="InterPro" id="IPR003594">
    <property type="entry name" value="HATPase_dom"/>
</dbReference>
<dbReference type="Pfam" id="PF01590">
    <property type="entry name" value="GAF"/>
    <property type="match status" value="1"/>
</dbReference>
<feature type="domain" description="PAC" evidence="9">
    <location>
        <begin position="472"/>
        <end position="524"/>
    </location>
</feature>
<dbReference type="Gene3D" id="2.10.70.100">
    <property type="match status" value="1"/>
</dbReference>
<dbReference type="InterPro" id="IPR029016">
    <property type="entry name" value="GAF-like_dom_sf"/>
</dbReference>
<dbReference type="PANTHER" id="PTHR43304">
    <property type="entry name" value="PHYTOCHROME-LIKE PROTEIN CPH1"/>
    <property type="match status" value="1"/>
</dbReference>
<dbReference type="PROSITE" id="PS50113">
    <property type="entry name" value="PAC"/>
    <property type="match status" value="5"/>
</dbReference>
<dbReference type="PRINTS" id="PR00344">
    <property type="entry name" value="BCTRLSENSOR"/>
</dbReference>
<keyword evidence="5" id="KW-0418">Kinase</keyword>
<feature type="region of interest" description="Disordered" evidence="6">
    <location>
        <begin position="1"/>
        <end position="23"/>
    </location>
</feature>
<evidence type="ECO:0000259" key="8">
    <source>
        <dbReference type="PROSITE" id="PS50112"/>
    </source>
</evidence>
<organism evidence="10 11">
    <name type="scientific">Variovorax ureilyticus</name>
    <dbReference type="NCBI Taxonomy" id="1836198"/>
    <lineage>
        <taxon>Bacteria</taxon>
        <taxon>Pseudomonadati</taxon>
        <taxon>Pseudomonadota</taxon>
        <taxon>Betaproteobacteria</taxon>
        <taxon>Burkholderiales</taxon>
        <taxon>Comamonadaceae</taxon>
        <taxon>Variovorax</taxon>
    </lineage>
</organism>
<dbReference type="PROSITE" id="PS50112">
    <property type="entry name" value="PAS"/>
    <property type="match status" value="3"/>
</dbReference>
<dbReference type="InterPro" id="IPR003018">
    <property type="entry name" value="GAF"/>
</dbReference>
<feature type="domain" description="PAC" evidence="9">
    <location>
        <begin position="349"/>
        <end position="401"/>
    </location>
</feature>
<dbReference type="Proteomes" id="UP001365846">
    <property type="component" value="Unassembled WGS sequence"/>
</dbReference>
<dbReference type="SUPFAM" id="SSF55781">
    <property type="entry name" value="GAF domain-like"/>
    <property type="match status" value="1"/>
</dbReference>
<feature type="compositionally biased region" description="Basic and acidic residues" evidence="6">
    <location>
        <begin position="1"/>
        <end position="10"/>
    </location>
</feature>
<dbReference type="RefSeq" id="WP_340360955.1">
    <property type="nucleotide sequence ID" value="NZ_JBBKZU010000023.1"/>
</dbReference>
<evidence type="ECO:0000256" key="1">
    <source>
        <dbReference type="ARBA" id="ARBA00000085"/>
    </source>
</evidence>
<dbReference type="SMART" id="SM00387">
    <property type="entry name" value="HATPase_c"/>
    <property type="match status" value="1"/>
</dbReference>
<evidence type="ECO:0000256" key="5">
    <source>
        <dbReference type="ARBA" id="ARBA00022777"/>
    </source>
</evidence>
<evidence type="ECO:0000256" key="2">
    <source>
        <dbReference type="ARBA" id="ARBA00012438"/>
    </source>
</evidence>
<dbReference type="SMART" id="SM00091">
    <property type="entry name" value="PAS"/>
    <property type="match status" value="5"/>
</dbReference>
<dbReference type="InterPro" id="IPR013767">
    <property type="entry name" value="PAS_fold"/>
</dbReference>
<comment type="caution">
    <text evidence="10">The sequence shown here is derived from an EMBL/GenBank/DDBJ whole genome shotgun (WGS) entry which is preliminary data.</text>
</comment>
<dbReference type="PROSITE" id="PS50109">
    <property type="entry name" value="HIS_KIN"/>
    <property type="match status" value="1"/>
</dbReference>
<dbReference type="InterPro" id="IPR004358">
    <property type="entry name" value="Sig_transdc_His_kin-like_C"/>
</dbReference>
<dbReference type="InterPro" id="IPR052162">
    <property type="entry name" value="Sensor_kinase/Photoreceptor"/>
</dbReference>
<dbReference type="CDD" id="cd00082">
    <property type="entry name" value="HisKA"/>
    <property type="match status" value="1"/>
</dbReference>
<dbReference type="Pfam" id="PF08448">
    <property type="entry name" value="PAS_4"/>
    <property type="match status" value="3"/>
</dbReference>
<dbReference type="InterPro" id="IPR036890">
    <property type="entry name" value="HATPase_C_sf"/>
</dbReference>
<dbReference type="EMBL" id="JBBKZU010000023">
    <property type="protein sequence ID" value="MEJ8815757.1"/>
    <property type="molecule type" value="Genomic_DNA"/>
</dbReference>
<gene>
    <name evidence="10" type="ORF">WKW77_32165</name>
</gene>
<dbReference type="SUPFAM" id="SSF55874">
    <property type="entry name" value="ATPase domain of HSP90 chaperone/DNA topoisomerase II/histidine kinase"/>
    <property type="match status" value="1"/>
</dbReference>
<sequence>MTIRKGDETLSRSACRPSERHAEASLPGHAELLDLTHDAMFVRDMEAAIRYWNRGAEEMYGWTAEEALGKSARELLKTLSAVPLEEIDSQVLRTGRWEGELVHHRRDGTPVVVASRLALQRDERGKPVAILATNTDITQRKRAEEARQDLEEQWRAAFEANPTMYFIIDAAGTILSVNPVGAEQLGWRVSQLVGQPVLDVFHEADRAFVQANAEQAFRQPGRVMRWSARKVRKDGTVLWVRESANAVVLRNGPVLLVACEDITERKHTEEALRESEERFRTLVKFSFDVYWESDAQHRFTRQEYSAPFDRAPAPGSEIGKTRWEVPYLEPDEEAWRQHRAALDAHVPFRDFELARATSDGGIRHVSVSGLPVFDEAGRFTGYRGVGRDITEHRRAEDALRRSEKELREVLETMPAIVFVANGDGSGVLVNRRGTEYTGFPSARANWLDAIHPADLPGYAQARAHHLASGEPFEQEARLRRADGEYRWFLSRAVPMRGEGGRILKWYGILTDIEDLKRAEEERRAHLWFLESMNRVDRAMQGTNDLEKMMSDVLDAVLDIFACDRAWLTYPCDPEADWWRAVMEQTRPEFPGAFSLGAKMPVDPDVATVYRTALAASGAVCFGPGCELQVPAVLAQSFGIRSVLAMALYPKADQPYLFGLHQCSRPRAWTAQEKRLFEEIGHRLDDALTSLLIFRSLRESERKLEEAQRMAHLGHWEADLDSGRATASQEAFRIHGLRRPGSGLLEGRLLDPVHPDDRERVEQAYETGVQGGPRFDMEYRVVRPDGEVRVIHNSADVARDPSGRPRRFFGIVQDMTELRRAEYLTRQMFESASDGVAVIGRDYHFQRVNAVYERHWRMPAGKIVGKHVADFLGTDFFEHAVKPRLDRCLAGEQFTFEDWFTTDRGRHYLSVSYSPLRLDSQRVEAALVITRDLTDHILASEALREAQAALARVNRVTTLGVLAASIAHEVNQPLGAMVASAGSCARWLAARPPELDKARRSLERIARDGKRASEVIDRIRALVMRQPPRRDRVDVNRAILDVIALTRDQMRRNNIALEETLAEGLPSVRADRVQLQQVILNLIVNAIEAMSSPGNRPRRLVIGASEAEGGVCIEVRDSGPGIAPEIADKLFEPFHTSKAQGIGMGLSISRSIIEAHGGQLWTVPNVPHGAVFRFSLPVGEREA</sequence>
<evidence type="ECO:0000313" key="10">
    <source>
        <dbReference type="EMBL" id="MEJ8815757.1"/>
    </source>
</evidence>
<keyword evidence="4" id="KW-0808">Transferase</keyword>
<dbReference type="Gene3D" id="1.10.287.130">
    <property type="match status" value="1"/>
</dbReference>
<evidence type="ECO:0000256" key="3">
    <source>
        <dbReference type="ARBA" id="ARBA00022553"/>
    </source>
</evidence>
<dbReference type="InterPro" id="IPR003661">
    <property type="entry name" value="HisK_dim/P_dom"/>
</dbReference>
<protein>
    <recommendedName>
        <fullName evidence="2">histidine kinase</fullName>
        <ecNumber evidence="2">2.7.13.3</ecNumber>
    </recommendedName>
</protein>
<feature type="domain" description="PAC" evidence="9">
    <location>
        <begin position="774"/>
        <end position="826"/>
    </location>
</feature>
<reference evidence="10 11" key="1">
    <citation type="submission" date="2024-03" db="EMBL/GenBank/DDBJ databases">
        <title>Novel species of the genus Variovorax.</title>
        <authorList>
            <person name="Liu Q."/>
            <person name="Xin Y.-H."/>
        </authorList>
    </citation>
    <scope>NUCLEOTIDE SEQUENCE [LARGE SCALE GENOMIC DNA]</scope>
    <source>
        <strain evidence="10 11">KACC 18899</strain>
    </source>
</reference>
<dbReference type="SUPFAM" id="SSF55785">
    <property type="entry name" value="PYP-like sensor domain (PAS domain)"/>
    <property type="match status" value="6"/>
</dbReference>
<dbReference type="Gene3D" id="3.30.450.40">
    <property type="match status" value="1"/>
</dbReference>
<dbReference type="InterPro" id="IPR035965">
    <property type="entry name" value="PAS-like_dom_sf"/>
</dbReference>
<dbReference type="SMART" id="SM00388">
    <property type="entry name" value="HisKA"/>
    <property type="match status" value="1"/>
</dbReference>
<evidence type="ECO:0000256" key="6">
    <source>
        <dbReference type="SAM" id="MobiDB-lite"/>
    </source>
</evidence>
<dbReference type="Gene3D" id="3.30.450.20">
    <property type="entry name" value="PAS domain"/>
    <property type="match status" value="6"/>
</dbReference>
<dbReference type="PANTHER" id="PTHR43304:SF1">
    <property type="entry name" value="PAC DOMAIN-CONTAINING PROTEIN"/>
    <property type="match status" value="1"/>
</dbReference>
<dbReference type="Gene3D" id="3.30.565.10">
    <property type="entry name" value="Histidine kinase-like ATPase, C-terminal domain"/>
    <property type="match status" value="1"/>
</dbReference>